<evidence type="ECO:0000313" key="11">
    <source>
        <dbReference type="Proteomes" id="UP000315522"/>
    </source>
</evidence>
<evidence type="ECO:0000256" key="3">
    <source>
        <dbReference type="ARBA" id="ARBA00022741"/>
    </source>
</evidence>
<dbReference type="SUPFAM" id="SSF90123">
    <property type="entry name" value="ABC transporter transmembrane region"/>
    <property type="match status" value="1"/>
</dbReference>
<dbReference type="SMART" id="SM00382">
    <property type="entry name" value="AAA"/>
    <property type="match status" value="1"/>
</dbReference>
<comment type="caution">
    <text evidence="10">The sequence shown here is derived from an EMBL/GenBank/DDBJ whole genome shotgun (WGS) entry which is preliminary data.</text>
</comment>
<evidence type="ECO:0000256" key="4">
    <source>
        <dbReference type="ARBA" id="ARBA00022840"/>
    </source>
</evidence>
<proteinExistence type="predicted"/>
<dbReference type="PROSITE" id="PS50893">
    <property type="entry name" value="ABC_TRANSPORTER_2"/>
    <property type="match status" value="1"/>
</dbReference>
<protein>
    <submittedName>
        <fullName evidence="10">ABC transporter B family member</fullName>
    </submittedName>
</protein>
<evidence type="ECO:0000256" key="1">
    <source>
        <dbReference type="ARBA" id="ARBA00004141"/>
    </source>
</evidence>
<dbReference type="EMBL" id="QGML01001355">
    <property type="protein sequence ID" value="TVY89225.1"/>
    <property type="molecule type" value="Genomic_DNA"/>
</dbReference>
<reference evidence="10 11" key="1">
    <citation type="submission" date="2018-05" db="EMBL/GenBank/DDBJ databases">
        <title>Genome sequencing and assembly of the regulated plant pathogen Lachnellula willkommii and related sister species for the development of diagnostic species identification markers.</title>
        <authorList>
            <person name="Giroux E."/>
            <person name="Bilodeau G."/>
        </authorList>
    </citation>
    <scope>NUCLEOTIDE SEQUENCE [LARGE SCALE GENOMIC DNA]</scope>
    <source>
        <strain evidence="10 11">CBS 172.35</strain>
    </source>
</reference>
<feature type="domain" description="ABC transporter" evidence="8">
    <location>
        <begin position="26"/>
        <end position="263"/>
    </location>
</feature>
<keyword evidence="2 7" id="KW-0812">Transmembrane</keyword>
<dbReference type="PROSITE" id="PS50929">
    <property type="entry name" value="ABC_TM1F"/>
    <property type="match status" value="1"/>
</dbReference>
<dbReference type="Gene3D" id="3.40.50.300">
    <property type="entry name" value="P-loop containing nucleotide triphosphate hydrolases"/>
    <property type="match status" value="1"/>
</dbReference>
<sequence>MIQMQDGRKIINMTGCIKPTACVGDIEVNEVSFAYPSNPRQDTLIRANFFFPSGETTFVVGKSGSGKTTLGNLLMKYYETDRGEILIDGQSIKALDTDWLRQNITLVQQESVLFNETVFQNIAFGRRDDATREDVLEAAETADLHQTLMALPHGLDTVVGSNGKSLSGGQQQRVAIARARLRDAPIVILDESTSALDYTSRTRVMEELRKWRHGKTTIIVTHDVTQILDDDYVYVLENGIVVQEGYRKKLAEKLHGTFSTFLPTVSPPTIQEPQFVEEKRKKTAASLAQILGTIWPTLNWNEKIILVIGFIAAFMVAASTPAFAFVFAKLLGTFYLVHNQLAAARTWALSLLGIAIIDGISAFTTHFALEYCGQAWVNYLRVEAMKRILAQPKSWFDKERNSPDKLNESLDRNAEEMRNLIGRFTGPIFTVAWMLGISIVWACLFSWKLTLVALACGPIMLVLTRTFDWVSSKWEHKCNQASTVTSSIFTETFSNIRVVRALTLENYFAGKHDKATLETYKTGRSRAVYSGLLYGLTNSASLFITALVFYYGTVLIVQGKNDVEHIIQVVNLLLFGIGNSTAMMSM</sequence>
<dbReference type="SUPFAM" id="SSF52540">
    <property type="entry name" value="P-loop containing nucleoside triphosphate hydrolases"/>
    <property type="match status" value="1"/>
</dbReference>
<dbReference type="InterPro" id="IPR027417">
    <property type="entry name" value="P-loop_NTPase"/>
</dbReference>
<evidence type="ECO:0000313" key="10">
    <source>
        <dbReference type="EMBL" id="TVY89225.1"/>
    </source>
</evidence>
<keyword evidence="5 7" id="KW-1133">Transmembrane helix</keyword>
<feature type="transmembrane region" description="Helical" evidence="7">
    <location>
        <begin position="304"/>
        <end position="327"/>
    </location>
</feature>
<feature type="transmembrane region" description="Helical" evidence="7">
    <location>
        <begin position="347"/>
        <end position="369"/>
    </location>
</feature>
<dbReference type="Pfam" id="PF00005">
    <property type="entry name" value="ABC_tran"/>
    <property type="match status" value="1"/>
</dbReference>
<dbReference type="GO" id="GO:0016887">
    <property type="term" value="F:ATP hydrolysis activity"/>
    <property type="evidence" value="ECO:0007669"/>
    <property type="project" value="InterPro"/>
</dbReference>
<keyword evidence="11" id="KW-1185">Reference proteome</keyword>
<evidence type="ECO:0000256" key="2">
    <source>
        <dbReference type="ARBA" id="ARBA00022692"/>
    </source>
</evidence>
<evidence type="ECO:0000256" key="6">
    <source>
        <dbReference type="ARBA" id="ARBA00023136"/>
    </source>
</evidence>
<feature type="transmembrane region" description="Helical" evidence="7">
    <location>
        <begin position="420"/>
        <end position="441"/>
    </location>
</feature>
<dbReference type="InterPro" id="IPR003439">
    <property type="entry name" value="ABC_transporter-like_ATP-bd"/>
</dbReference>
<feature type="non-terminal residue" evidence="10">
    <location>
        <position position="586"/>
    </location>
</feature>
<feature type="domain" description="ABC transmembrane type-1" evidence="9">
    <location>
        <begin position="307"/>
        <end position="586"/>
    </location>
</feature>
<evidence type="ECO:0000256" key="5">
    <source>
        <dbReference type="ARBA" id="ARBA00022989"/>
    </source>
</evidence>
<evidence type="ECO:0000259" key="9">
    <source>
        <dbReference type="PROSITE" id="PS50929"/>
    </source>
</evidence>
<keyword evidence="6 7" id="KW-0472">Membrane</keyword>
<dbReference type="Gene3D" id="1.20.1560.10">
    <property type="entry name" value="ABC transporter type 1, transmembrane domain"/>
    <property type="match status" value="1"/>
</dbReference>
<name>A0A559M8D5_9HELO</name>
<keyword evidence="3" id="KW-0547">Nucleotide-binding</keyword>
<evidence type="ECO:0000259" key="8">
    <source>
        <dbReference type="PROSITE" id="PS50893"/>
    </source>
</evidence>
<dbReference type="Pfam" id="PF00664">
    <property type="entry name" value="ABC_membrane"/>
    <property type="match status" value="1"/>
</dbReference>
<gene>
    <name evidence="10" type="primary">ABCB15</name>
    <name evidence="10" type="ORF">LAWI1_G005876</name>
</gene>
<dbReference type="PANTHER" id="PTHR43394">
    <property type="entry name" value="ATP-DEPENDENT PERMEASE MDL1, MITOCHONDRIAL"/>
    <property type="match status" value="1"/>
</dbReference>
<feature type="transmembrane region" description="Helical" evidence="7">
    <location>
        <begin position="447"/>
        <end position="467"/>
    </location>
</feature>
<dbReference type="InterPro" id="IPR011527">
    <property type="entry name" value="ABC1_TM_dom"/>
</dbReference>
<dbReference type="Proteomes" id="UP000315522">
    <property type="component" value="Unassembled WGS sequence"/>
</dbReference>
<feature type="transmembrane region" description="Helical" evidence="7">
    <location>
        <begin position="565"/>
        <end position="584"/>
    </location>
</feature>
<evidence type="ECO:0000256" key="7">
    <source>
        <dbReference type="SAM" id="Phobius"/>
    </source>
</evidence>
<comment type="subcellular location">
    <subcellularLocation>
        <location evidence="1">Membrane</location>
        <topology evidence="1">Multi-pass membrane protein</topology>
    </subcellularLocation>
</comment>
<dbReference type="AlphaFoldDB" id="A0A559M8D5"/>
<dbReference type="FunFam" id="3.40.50.300:FF:001471">
    <property type="entry name" value="P-loop containing nucleoside triphosphate hydrolase protein"/>
    <property type="match status" value="1"/>
</dbReference>
<dbReference type="InterPro" id="IPR039421">
    <property type="entry name" value="Type_1_exporter"/>
</dbReference>
<keyword evidence="4" id="KW-0067">ATP-binding</keyword>
<dbReference type="GO" id="GO:0005524">
    <property type="term" value="F:ATP binding"/>
    <property type="evidence" value="ECO:0007669"/>
    <property type="project" value="UniProtKB-KW"/>
</dbReference>
<dbReference type="InterPro" id="IPR003593">
    <property type="entry name" value="AAA+_ATPase"/>
</dbReference>
<dbReference type="GO" id="GO:0005743">
    <property type="term" value="C:mitochondrial inner membrane"/>
    <property type="evidence" value="ECO:0007669"/>
    <property type="project" value="TreeGrafter"/>
</dbReference>
<dbReference type="InterPro" id="IPR036640">
    <property type="entry name" value="ABC1_TM_sf"/>
</dbReference>
<accession>A0A559M8D5</accession>
<feature type="transmembrane region" description="Helical" evidence="7">
    <location>
        <begin position="531"/>
        <end position="553"/>
    </location>
</feature>
<dbReference type="GO" id="GO:0090374">
    <property type="term" value="P:oligopeptide export from mitochondrion"/>
    <property type="evidence" value="ECO:0007669"/>
    <property type="project" value="TreeGrafter"/>
</dbReference>
<dbReference type="CDD" id="cd18578">
    <property type="entry name" value="ABC_6TM_Pgp_ABCB1_D2_like"/>
    <property type="match status" value="1"/>
</dbReference>
<dbReference type="GO" id="GO:0015421">
    <property type="term" value="F:ABC-type oligopeptide transporter activity"/>
    <property type="evidence" value="ECO:0007669"/>
    <property type="project" value="TreeGrafter"/>
</dbReference>
<organism evidence="10 11">
    <name type="scientific">Lachnellula willkommii</name>
    <dbReference type="NCBI Taxonomy" id="215461"/>
    <lineage>
        <taxon>Eukaryota</taxon>
        <taxon>Fungi</taxon>
        <taxon>Dikarya</taxon>
        <taxon>Ascomycota</taxon>
        <taxon>Pezizomycotina</taxon>
        <taxon>Leotiomycetes</taxon>
        <taxon>Helotiales</taxon>
        <taxon>Lachnaceae</taxon>
        <taxon>Lachnellula</taxon>
    </lineage>
</organism>
<dbReference type="PANTHER" id="PTHR43394:SF15">
    <property type="entry name" value="ALPHA-FACTOR-TRANSPORTING ATPASE"/>
    <property type="match status" value="1"/>
</dbReference>